<protein>
    <submittedName>
        <fullName evidence="1">Uncharacterized protein</fullName>
    </submittedName>
</protein>
<dbReference type="Proteomes" id="UP000198211">
    <property type="component" value="Unassembled WGS sequence"/>
</dbReference>
<organism evidence="1 2">
    <name type="scientific">Phytophthora megakarya</name>
    <dbReference type="NCBI Taxonomy" id="4795"/>
    <lineage>
        <taxon>Eukaryota</taxon>
        <taxon>Sar</taxon>
        <taxon>Stramenopiles</taxon>
        <taxon>Oomycota</taxon>
        <taxon>Peronosporomycetes</taxon>
        <taxon>Peronosporales</taxon>
        <taxon>Peronosporaceae</taxon>
        <taxon>Phytophthora</taxon>
    </lineage>
</organism>
<reference evidence="2" key="1">
    <citation type="submission" date="2017-03" db="EMBL/GenBank/DDBJ databases">
        <title>Phytopthora megakarya and P. palmivora, two closely related causual agents of cacao black pod achieved similar genome size and gene model numbers by different mechanisms.</title>
        <authorList>
            <person name="Ali S."/>
            <person name="Shao J."/>
            <person name="Larry D.J."/>
            <person name="Kronmiller B."/>
            <person name="Shen D."/>
            <person name="Strem M.D."/>
            <person name="Melnick R.L."/>
            <person name="Guiltinan M.J."/>
            <person name="Tyler B.M."/>
            <person name="Meinhardt L.W."/>
            <person name="Bailey B.A."/>
        </authorList>
    </citation>
    <scope>NUCLEOTIDE SEQUENCE [LARGE SCALE GENOMIC DNA]</scope>
    <source>
        <strain evidence="2">zdho120</strain>
    </source>
</reference>
<evidence type="ECO:0000313" key="1">
    <source>
        <dbReference type="EMBL" id="OWZ17682.1"/>
    </source>
</evidence>
<gene>
    <name evidence="1" type="ORF">PHMEG_0008337</name>
</gene>
<accession>A0A225WJF3</accession>
<dbReference type="OrthoDB" id="119446at2759"/>
<keyword evidence="2" id="KW-1185">Reference proteome</keyword>
<name>A0A225WJF3_9STRA</name>
<proteinExistence type="predicted"/>
<comment type="caution">
    <text evidence="1">The sequence shown here is derived from an EMBL/GenBank/DDBJ whole genome shotgun (WGS) entry which is preliminary data.</text>
</comment>
<evidence type="ECO:0000313" key="2">
    <source>
        <dbReference type="Proteomes" id="UP000198211"/>
    </source>
</evidence>
<sequence length="95" mass="10427">MVNFILSALPPTGTSKPRQIDLFCFKPCLDEEGKQTGYYSYKSCGKTPKHAQAGYTKFNPISVETLTATMEAVIKAVEEAIGETMSDRYGIILKG</sequence>
<dbReference type="AlphaFoldDB" id="A0A225WJF3"/>
<dbReference type="EMBL" id="NBNE01000711">
    <property type="protein sequence ID" value="OWZ17682.1"/>
    <property type="molecule type" value="Genomic_DNA"/>
</dbReference>